<protein>
    <recommendedName>
        <fullName evidence="4 6">Signal peptidase I</fullName>
        <ecNumber evidence="3 6">3.4.21.89</ecNumber>
    </recommendedName>
</protein>
<keyword evidence="9" id="KW-1185">Reference proteome</keyword>
<comment type="catalytic activity">
    <reaction evidence="1 6">
        <text>Cleavage of hydrophobic, N-terminal signal or leader sequences from secreted and periplasmic proteins.</text>
        <dbReference type="EC" id="3.4.21.89"/>
    </reaction>
</comment>
<gene>
    <name evidence="8" type="primary">lepB</name>
    <name evidence="8" type="ORF">ACFFGH_12270</name>
</gene>
<organism evidence="8 9">
    <name type="scientific">Lysobacter korlensis</name>
    <dbReference type="NCBI Taxonomy" id="553636"/>
    <lineage>
        <taxon>Bacteria</taxon>
        <taxon>Pseudomonadati</taxon>
        <taxon>Pseudomonadota</taxon>
        <taxon>Gammaproteobacteria</taxon>
        <taxon>Lysobacterales</taxon>
        <taxon>Lysobacteraceae</taxon>
        <taxon>Lysobacter</taxon>
    </lineage>
</organism>
<evidence type="ECO:0000256" key="2">
    <source>
        <dbReference type="ARBA" id="ARBA00009370"/>
    </source>
</evidence>
<dbReference type="SUPFAM" id="SSF51306">
    <property type="entry name" value="LexA/Signal peptidase"/>
    <property type="match status" value="1"/>
</dbReference>
<dbReference type="InterPro" id="IPR019533">
    <property type="entry name" value="Peptidase_S26"/>
</dbReference>
<dbReference type="PROSITE" id="PS00761">
    <property type="entry name" value="SPASE_I_3"/>
    <property type="match status" value="1"/>
</dbReference>
<dbReference type="InterPro" id="IPR000223">
    <property type="entry name" value="Pept_S26A_signal_pept_1"/>
</dbReference>
<accession>A0ABV6RP86</accession>
<dbReference type="Proteomes" id="UP001589896">
    <property type="component" value="Unassembled WGS sequence"/>
</dbReference>
<comment type="similarity">
    <text evidence="2 6">Belongs to the peptidase S26 family.</text>
</comment>
<dbReference type="Gene3D" id="2.10.109.10">
    <property type="entry name" value="Umud Fragment, subunit A"/>
    <property type="match status" value="1"/>
</dbReference>
<dbReference type="PANTHER" id="PTHR43390:SF1">
    <property type="entry name" value="CHLOROPLAST PROCESSING PEPTIDASE"/>
    <property type="match status" value="1"/>
</dbReference>
<keyword evidence="5 6" id="KW-0378">Hydrolase</keyword>
<comment type="caution">
    <text evidence="8">The sequence shown here is derived from an EMBL/GenBank/DDBJ whole genome shotgun (WGS) entry which is preliminary data.</text>
</comment>
<evidence type="ECO:0000259" key="7">
    <source>
        <dbReference type="Pfam" id="PF10502"/>
    </source>
</evidence>
<dbReference type="PANTHER" id="PTHR43390">
    <property type="entry name" value="SIGNAL PEPTIDASE I"/>
    <property type="match status" value="1"/>
</dbReference>
<dbReference type="InterPro" id="IPR019758">
    <property type="entry name" value="Pept_S26A_signal_pept_1_CS"/>
</dbReference>
<proteinExistence type="inferred from homology"/>
<sequence>MSEQVESTRAVAVRRDRQRRSRSARLFVRDILLIFLAALVISFLVKTFLIRSFYIPSESMEDTLQLNDRIIVNQLVPELTPVSHGDVVVFRDPGGWLTPTVEPEQNWFVSGVDAVLAFVGLSAPDSNDHLIKRVIGLPGDTVVCCNEFGQLTVNGVSIDEKAYVKLPANASQVTRDTFEVTVPDDALWVMGDNRYSSADSAYHRTEPSGGFVPMDNVVGRALVVSWPINRWQWLDDYPFVFRDVEKSAE</sequence>
<dbReference type="InterPro" id="IPR036286">
    <property type="entry name" value="LexA/Signal_pep-like_sf"/>
</dbReference>
<feature type="domain" description="Peptidase S26" evidence="7">
    <location>
        <begin position="30"/>
        <end position="226"/>
    </location>
</feature>
<dbReference type="GO" id="GO:0009003">
    <property type="term" value="F:signal peptidase activity"/>
    <property type="evidence" value="ECO:0007669"/>
    <property type="project" value="UniProtKB-EC"/>
</dbReference>
<comment type="subcellular location">
    <subcellularLocation>
        <location evidence="6">Membrane</location>
        <topology evidence="6">Multi-pass membrane protein</topology>
    </subcellularLocation>
</comment>
<evidence type="ECO:0000256" key="3">
    <source>
        <dbReference type="ARBA" id="ARBA00013208"/>
    </source>
</evidence>
<evidence type="ECO:0000256" key="4">
    <source>
        <dbReference type="ARBA" id="ARBA00019232"/>
    </source>
</evidence>
<evidence type="ECO:0000313" key="8">
    <source>
        <dbReference type="EMBL" id="MFC0678616.1"/>
    </source>
</evidence>
<dbReference type="RefSeq" id="WP_386668620.1">
    <property type="nucleotide sequence ID" value="NZ_JBHLTG010000002.1"/>
</dbReference>
<comment type="caution">
    <text evidence="6">Lacks conserved residue(s) required for the propagation of feature annotation.</text>
</comment>
<feature type="transmembrane region" description="Helical" evidence="6">
    <location>
        <begin position="26"/>
        <end position="45"/>
    </location>
</feature>
<dbReference type="CDD" id="cd06530">
    <property type="entry name" value="S26_SPase_I"/>
    <property type="match status" value="1"/>
</dbReference>
<evidence type="ECO:0000256" key="5">
    <source>
        <dbReference type="ARBA" id="ARBA00022801"/>
    </source>
</evidence>
<keyword evidence="6" id="KW-0812">Transmembrane</keyword>
<keyword evidence="6" id="KW-1133">Transmembrane helix</keyword>
<evidence type="ECO:0000256" key="1">
    <source>
        <dbReference type="ARBA" id="ARBA00000677"/>
    </source>
</evidence>
<dbReference type="NCBIfam" id="TIGR02227">
    <property type="entry name" value="sigpep_I_bact"/>
    <property type="match status" value="1"/>
</dbReference>
<evidence type="ECO:0000313" key="9">
    <source>
        <dbReference type="Proteomes" id="UP001589896"/>
    </source>
</evidence>
<reference evidence="8 9" key="1">
    <citation type="submission" date="2024-09" db="EMBL/GenBank/DDBJ databases">
        <authorList>
            <person name="Sun Q."/>
            <person name="Mori K."/>
        </authorList>
    </citation>
    <scope>NUCLEOTIDE SEQUENCE [LARGE SCALE GENOMIC DNA]</scope>
    <source>
        <strain evidence="8 9">KCTC 23076</strain>
    </source>
</reference>
<dbReference type="EMBL" id="JBHLTG010000002">
    <property type="protein sequence ID" value="MFC0678616.1"/>
    <property type="molecule type" value="Genomic_DNA"/>
</dbReference>
<keyword evidence="6" id="KW-0645">Protease</keyword>
<dbReference type="Pfam" id="PF10502">
    <property type="entry name" value="Peptidase_S26"/>
    <property type="match status" value="1"/>
</dbReference>
<name>A0ABV6RP86_9GAMM</name>
<keyword evidence="6" id="KW-0472">Membrane</keyword>
<dbReference type="EC" id="3.4.21.89" evidence="3 6"/>
<dbReference type="PRINTS" id="PR00727">
    <property type="entry name" value="LEADERPTASE"/>
</dbReference>
<evidence type="ECO:0000256" key="6">
    <source>
        <dbReference type="RuleBase" id="RU362042"/>
    </source>
</evidence>